<reference evidence="4" key="1">
    <citation type="submission" date="2011-06" db="EMBL/GenBank/DDBJ databases">
        <title>The complete genome of chromosome of Runella slithyformis DSM 19594.</title>
        <authorList>
            <consortium name="US DOE Joint Genome Institute (JGI-PGF)"/>
            <person name="Lucas S."/>
            <person name="Han J."/>
            <person name="Lapidus A."/>
            <person name="Bruce D."/>
            <person name="Goodwin L."/>
            <person name="Pitluck S."/>
            <person name="Peters L."/>
            <person name="Kyrpides N."/>
            <person name="Mavromatis K."/>
            <person name="Ivanova N."/>
            <person name="Ovchinnikova G."/>
            <person name="Zhang X."/>
            <person name="Misra M."/>
            <person name="Detter J.C."/>
            <person name="Tapia R."/>
            <person name="Han C."/>
            <person name="Land M."/>
            <person name="Hauser L."/>
            <person name="Markowitz V."/>
            <person name="Cheng J.-F."/>
            <person name="Hugenholtz P."/>
            <person name="Woyke T."/>
            <person name="Wu D."/>
            <person name="Tindall B."/>
            <person name="Faehrich R."/>
            <person name="Brambilla E."/>
            <person name="Klenk H.-P."/>
            <person name="Eisen J.A."/>
        </authorList>
    </citation>
    <scope>NUCLEOTIDE SEQUENCE [LARGE SCALE GENOMIC DNA]</scope>
    <source>
        <strain evidence="4">ATCC 29530 / DSM 19594 / LMG 11500 / NCIMB 11436 / LSU 4</strain>
    </source>
</reference>
<name>A0A7U3ZN91_RUNSL</name>
<accession>A0A7U3ZN91</accession>
<protein>
    <submittedName>
        <fullName evidence="3">Xaa-Pro aminopeptidase</fullName>
    </submittedName>
</protein>
<dbReference type="InterPro" id="IPR000994">
    <property type="entry name" value="Pept_M24"/>
</dbReference>
<keyword evidence="1" id="KW-1133">Transmembrane helix</keyword>
<evidence type="ECO:0000256" key="1">
    <source>
        <dbReference type="SAM" id="Phobius"/>
    </source>
</evidence>
<dbReference type="SUPFAM" id="SSF55920">
    <property type="entry name" value="Creatinase/aminopeptidase"/>
    <property type="match status" value="1"/>
</dbReference>
<dbReference type="Gene3D" id="3.90.230.10">
    <property type="entry name" value="Creatinase/methionine aminopeptidase superfamily"/>
    <property type="match status" value="1"/>
</dbReference>
<reference evidence="3 4" key="2">
    <citation type="journal article" date="2012" name="Stand. Genomic Sci.">
        <title>Complete genome sequence of the aquatic bacterium Runella slithyformis type strain (LSU 4(T)).</title>
        <authorList>
            <person name="Copeland A."/>
            <person name="Zhang X."/>
            <person name="Misra M."/>
            <person name="Lapidus A."/>
            <person name="Nolan M."/>
            <person name="Lucas S."/>
            <person name="Deshpande S."/>
            <person name="Cheng J.F."/>
            <person name="Tapia R."/>
            <person name="Goodwin L.A."/>
            <person name="Pitluck S."/>
            <person name="Liolios K."/>
            <person name="Pagani I."/>
            <person name="Ivanova N."/>
            <person name="Mikhailova N."/>
            <person name="Pati A."/>
            <person name="Chen A."/>
            <person name="Palaniappan K."/>
            <person name="Land M."/>
            <person name="Hauser L."/>
            <person name="Pan C."/>
            <person name="Jeffries C.D."/>
            <person name="Detter J.C."/>
            <person name="Brambilla E.M."/>
            <person name="Rohde M."/>
            <person name="Djao O.D."/>
            <person name="Goker M."/>
            <person name="Sikorski J."/>
            <person name="Tindall B.J."/>
            <person name="Woyke T."/>
            <person name="Bristow J."/>
            <person name="Eisen J.A."/>
            <person name="Markowitz V."/>
            <person name="Hugenholtz P."/>
            <person name="Kyrpides N.C."/>
            <person name="Klenk H.P."/>
            <person name="Mavromatis K."/>
        </authorList>
    </citation>
    <scope>NUCLEOTIDE SEQUENCE [LARGE SCALE GENOMIC DNA]</scope>
    <source>
        <strain evidence="4">ATCC 29530 / DSM 19594 / LMG 11500 / NCIMB 11436 / LSU 4</strain>
    </source>
</reference>
<dbReference type="Proteomes" id="UP000000493">
    <property type="component" value="Chromosome"/>
</dbReference>
<dbReference type="RefSeq" id="WP_013929648.1">
    <property type="nucleotide sequence ID" value="NC_015703.1"/>
</dbReference>
<dbReference type="InterPro" id="IPR036005">
    <property type="entry name" value="Creatinase/aminopeptidase-like"/>
</dbReference>
<dbReference type="Pfam" id="PF00557">
    <property type="entry name" value="Peptidase_M24"/>
    <property type="match status" value="1"/>
</dbReference>
<dbReference type="EMBL" id="CP002859">
    <property type="protein sequence ID" value="AEI50350.1"/>
    <property type="molecule type" value="Genomic_DNA"/>
</dbReference>
<evidence type="ECO:0000313" key="3">
    <source>
        <dbReference type="EMBL" id="AEI50350.1"/>
    </source>
</evidence>
<keyword evidence="4" id="KW-1185">Reference proteome</keyword>
<feature type="transmembrane region" description="Helical" evidence="1">
    <location>
        <begin position="20"/>
        <end position="40"/>
    </location>
</feature>
<keyword evidence="3" id="KW-0378">Hydrolase</keyword>
<evidence type="ECO:0000313" key="4">
    <source>
        <dbReference type="Proteomes" id="UP000000493"/>
    </source>
</evidence>
<dbReference type="KEGG" id="rsi:Runsl_3997"/>
<organism evidence="3 4">
    <name type="scientific">Runella slithyformis (strain ATCC 29530 / DSM 19594 / LMG 11500 / NCIMB 11436 / LSU 4)</name>
    <dbReference type="NCBI Taxonomy" id="761193"/>
    <lineage>
        <taxon>Bacteria</taxon>
        <taxon>Pseudomonadati</taxon>
        <taxon>Bacteroidota</taxon>
        <taxon>Cytophagia</taxon>
        <taxon>Cytophagales</taxon>
        <taxon>Spirosomataceae</taxon>
        <taxon>Runella</taxon>
    </lineage>
</organism>
<sequence>MKKTKTKGRGKPCPYNFITLYTFTFTLFTSLTLFAQYPILPERERARVIDEILEDRLTNLLPQLMRREGVDMWVIISREYNEDPVMKTMLPSTWLSARRRTIMVFFDAGGDKPLEKLAIARYDVGNLLKGEWDINVQPNQWQALAKVIEDRNPKKIALNFSKDYGHADGLTYTEQKELMANLSEKLKAKIVSADRLAVAWLETRSEKEAALYPLICRISHEIIQEAFSEKVIHPGVTTTDDVVWWMRQKVTDLGLETWFHPTVDIQRHDPANFDHLRTFSKRPDKQVIMPGDLIHCDFGITYLRLNTDQQQHAYILRPGESEVPEYIKKAFAQGNRLQDLLTERFKAGVTGNQMLLGALEQAKKENITASIYSHPIGVHGHAAGPTIGMWDQQKGVPGPGDYPLFTNTGYSIELNVAVEIPEWKKIIRIMLEEDGYYTADGFHYLDGRQTEVFTIPRKLANVK</sequence>
<proteinExistence type="predicted"/>
<feature type="domain" description="Peptidase M24" evidence="2">
    <location>
        <begin position="216"/>
        <end position="423"/>
    </location>
</feature>
<keyword evidence="3" id="KW-0645">Protease</keyword>
<gene>
    <name evidence="3" type="ordered locus">Runsl_3997</name>
</gene>
<dbReference type="AlphaFoldDB" id="A0A7U3ZN91"/>
<evidence type="ECO:0000259" key="2">
    <source>
        <dbReference type="Pfam" id="PF00557"/>
    </source>
</evidence>
<keyword evidence="1" id="KW-0812">Transmembrane</keyword>
<keyword evidence="1" id="KW-0472">Membrane</keyword>
<keyword evidence="3" id="KW-0031">Aminopeptidase</keyword>
<dbReference type="GO" id="GO:0004177">
    <property type="term" value="F:aminopeptidase activity"/>
    <property type="evidence" value="ECO:0007669"/>
    <property type="project" value="UniProtKB-KW"/>
</dbReference>